<gene>
    <name evidence="2" type="ORF">IV02_16150</name>
</gene>
<evidence type="ECO:0000313" key="2">
    <source>
        <dbReference type="EMBL" id="KFE50946.1"/>
    </source>
</evidence>
<name>A0A085V683_PSESX</name>
<dbReference type="RefSeq" id="WP_047576232.1">
    <property type="nucleotide sequence ID" value="NZ_JPQT01000108.1"/>
</dbReference>
<comment type="caution">
    <text evidence="2">The sequence shown here is derived from an EMBL/GenBank/DDBJ whole genome shotgun (WGS) entry which is preliminary data.</text>
</comment>
<dbReference type="AlphaFoldDB" id="A0A085V683"/>
<dbReference type="PATRIC" id="fig|317.174.peg.3302"/>
<dbReference type="Proteomes" id="UP000028643">
    <property type="component" value="Unassembled WGS sequence"/>
</dbReference>
<feature type="compositionally biased region" description="Acidic residues" evidence="1">
    <location>
        <begin position="27"/>
        <end position="44"/>
    </location>
</feature>
<evidence type="ECO:0000256" key="1">
    <source>
        <dbReference type="SAM" id="MobiDB-lite"/>
    </source>
</evidence>
<accession>A0A085V683</accession>
<proteinExistence type="predicted"/>
<organism evidence="2 3">
    <name type="scientific">Pseudomonas syringae</name>
    <dbReference type="NCBI Taxonomy" id="317"/>
    <lineage>
        <taxon>Bacteria</taxon>
        <taxon>Pseudomonadati</taxon>
        <taxon>Pseudomonadota</taxon>
        <taxon>Gammaproteobacteria</taxon>
        <taxon>Pseudomonadales</taxon>
        <taxon>Pseudomonadaceae</taxon>
        <taxon>Pseudomonas</taxon>
    </lineage>
</organism>
<protein>
    <submittedName>
        <fullName evidence="2">Uncharacterized protein</fullName>
    </submittedName>
</protein>
<evidence type="ECO:0000313" key="3">
    <source>
        <dbReference type="Proteomes" id="UP000028643"/>
    </source>
</evidence>
<reference evidence="2 3" key="1">
    <citation type="submission" date="2014-07" db="EMBL/GenBank/DDBJ databases">
        <title>Draft Genome Sequences of Environmental Pseudomonas syringae strains.</title>
        <authorList>
            <person name="Baltrus D.A."/>
            <person name="Berge O."/>
            <person name="Morris C."/>
        </authorList>
    </citation>
    <scope>NUCLEOTIDE SEQUENCE [LARGE SCALE GENOMIC DNA]</scope>
    <source>
        <strain evidence="2 3">CEB003</strain>
    </source>
</reference>
<dbReference type="EMBL" id="JPQT01000108">
    <property type="protein sequence ID" value="KFE50946.1"/>
    <property type="molecule type" value="Genomic_DNA"/>
</dbReference>
<feature type="region of interest" description="Disordered" evidence="1">
    <location>
        <begin position="1"/>
        <end position="63"/>
    </location>
</feature>
<sequence>MEIEDNGPESAYPGPAMPGEDFIILDAEGDDGQEQDSELSDDPDVPVHPDVDEDEEPSPGNSI</sequence>